<dbReference type="AlphaFoldDB" id="A0A347UJJ0"/>
<feature type="signal peptide" evidence="1">
    <location>
        <begin position="1"/>
        <end position="22"/>
    </location>
</feature>
<evidence type="ECO:0000313" key="3">
    <source>
        <dbReference type="Proteomes" id="UP000261704"/>
    </source>
</evidence>
<keyword evidence="1" id="KW-0732">Signal</keyword>
<feature type="chain" id="PRO_5017022022" evidence="1">
    <location>
        <begin position="23"/>
        <end position="175"/>
    </location>
</feature>
<dbReference type="OrthoDB" id="9846991at2"/>
<sequence>MVFATRKLAFIAMACATLSVFASGPVDAGARKDREIMKAVAADVATVCANLVGRNQPLNKAIANRGFSVSKYNTIGQVTFKVVYIKKYGRGLFKTWVEIAAPNQKQCVTKVTNNYETKTLWIGVDAVLKSLGMKATGRPLIASGLYNASYKLGSRTIVASGNDGSGEAVTIISRK</sequence>
<gene>
    <name evidence="2" type="ORF">BAR1_14420</name>
</gene>
<evidence type="ECO:0000313" key="2">
    <source>
        <dbReference type="EMBL" id="AXX99018.1"/>
    </source>
</evidence>
<organism evidence="2 3">
    <name type="scientific">Profundibacter amoris</name>
    <dbReference type="NCBI Taxonomy" id="2171755"/>
    <lineage>
        <taxon>Bacteria</taxon>
        <taxon>Pseudomonadati</taxon>
        <taxon>Pseudomonadota</taxon>
        <taxon>Alphaproteobacteria</taxon>
        <taxon>Rhodobacterales</taxon>
        <taxon>Paracoccaceae</taxon>
        <taxon>Profundibacter</taxon>
    </lineage>
</organism>
<name>A0A347UJJ0_9RHOB</name>
<accession>A0A347UJJ0</accession>
<dbReference type="KEGG" id="pamo:BAR1_14420"/>
<proteinExistence type="predicted"/>
<dbReference type="Proteomes" id="UP000261704">
    <property type="component" value="Chromosome"/>
</dbReference>
<reference evidence="2 3" key="1">
    <citation type="submission" date="2018-09" db="EMBL/GenBank/DDBJ databases">
        <title>Profundibacter amoris BAR1 gen. nov., sp. nov., a new member of the Roseobacter clade isolated at Lokis Castle Vent Field on the Arctic Mid-Oceanic Ridge.</title>
        <authorList>
            <person name="Le Moine Bauer S."/>
            <person name="Sjoeberg A.G."/>
            <person name="L'Haridon S."/>
            <person name="Stokke R."/>
            <person name="Roalkvam I."/>
            <person name="Steen I.H."/>
            <person name="Dahle H."/>
        </authorList>
    </citation>
    <scope>NUCLEOTIDE SEQUENCE [LARGE SCALE GENOMIC DNA]</scope>
    <source>
        <strain evidence="2 3">BAR1</strain>
    </source>
</reference>
<dbReference type="RefSeq" id="WP_118943671.1">
    <property type="nucleotide sequence ID" value="NZ_CP032125.1"/>
</dbReference>
<protein>
    <submittedName>
        <fullName evidence="2">Uncharacterized protein</fullName>
    </submittedName>
</protein>
<dbReference type="EMBL" id="CP032125">
    <property type="protein sequence ID" value="AXX99018.1"/>
    <property type="molecule type" value="Genomic_DNA"/>
</dbReference>
<keyword evidence="3" id="KW-1185">Reference proteome</keyword>
<evidence type="ECO:0000256" key="1">
    <source>
        <dbReference type="SAM" id="SignalP"/>
    </source>
</evidence>